<reference evidence="2 3" key="1">
    <citation type="journal article" date="2020" name="Int. J. Syst. Evol. Microbiol.">
        <title>Tenacibaculum piscium sp. nov., isolated from skin ulcers of sea-farmed fish, and description of Tenacibaculum finnmarkense sp. nov. with subdivision into genomovars finnmarkense and ulcerans.</title>
        <authorList>
            <person name="Olsen A.B."/>
            <person name="Spilsberg B."/>
            <person name="Nilsen H.K."/>
            <person name="Lagesen K."/>
            <person name="Gulla S."/>
            <person name="Avendano-Herrera R."/>
            <person name="Irgang R."/>
            <person name="Duchaud E."/>
            <person name="Colquhoun D.J."/>
        </authorList>
    </citation>
    <scope>NUCLEOTIDE SEQUENCE [LARGE SCALE GENOMIC DNA]</scope>
    <source>
        <strain evidence="2 3">TNO037</strain>
    </source>
</reference>
<dbReference type="EMBL" id="WXXV01000018">
    <property type="protein sequence ID" value="MBE7695977.1"/>
    <property type="molecule type" value="Genomic_DNA"/>
</dbReference>
<dbReference type="AlphaFoldDB" id="A0AAP1WH23"/>
<evidence type="ECO:0000313" key="2">
    <source>
        <dbReference type="EMBL" id="MBE7695977.1"/>
    </source>
</evidence>
<protein>
    <submittedName>
        <fullName evidence="2">Uncharacterized protein</fullName>
    </submittedName>
</protein>
<feature type="transmembrane region" description="Helical" evidence="1">
    <location>
        <begin position="29"/>
        <end position="49"/>
    </location>
</feature>
<proteinExistence type="predicted"/>
<organism evidence="2 3">
    <name type="scientific">Tenacibaculum finnmarkense genomovar finnmarkense</name>
    <dbReference type="NCBI Taxonomy" id="1458503"/>
    <lineage>
        <taxon>Bacteria</taxon>
        <taxon>Pseudomonadati</taxon>
        <taxon>Bacteroidota</taxon>
        <taxon>Flavobacteriia</taxon>
        <taxon>Flavobacteriales</taxon>
        <taxon>Flavobacteriaceae</taxon>
        <taxon>Tenacibaculum</taxon>
        <taxon>Tenacibaculum finnmarkense</taxon>
    </lineage>
</organism>
<evidence type="ECO:0000313" key="3">
    <source>
        <dbReference type="Proteomes" id="UP000806077"/>
    </source>
</evidence>
<gene>
    <name evidence="2" type="ORF">F7645_11165</name>
</gene>
<dbReference type="Proteomes" id="UP000806077">
    <property type="component" value="Unassembled WGS sequence"/>
</dbReference>
<accession>A0AAP1WH23</accession>
<sequence length="52" mass="5929">MMPFFWYLLQHLVLGFIQLEEQTLLQEVAVSTFATTFGCIGIIGVNFLTSLF</sequence>
<keyword evidence="1" id="KW-0472">Membrane</keyword>
<name>A0AAP1WH23_9FLAO</name>
<keyword evidence="1" id="KW-1133">Transmembrane helix</keyword>
<keyword evidence="3" id="KW-1185">Reference proteome</keyword>
<keyword evidence="1" id="KW-0812">Transmembrane</keyword>
<evidence type="ECO:0000256" key="1">
    <source>
        <dbReference type="SAM" id="Phobius"/>
    </source>
</evidence>
<dbReference type="RefSeq" id="WP_180947600.1">
    <property type="nucleotide sequence ID" value="NZ_JAFMUD010000001.1"/>
</dbReference>
<comment type="caution">
    <text evidence="2">The sequence shown here is derived from an EMBL/GenBank/DDBJ whole genome shotgun (WGS) entry which is preliminary data.</text>
</comment>